<dbReference type="Pfam" id="PF00664">
    <property type="entry name" value="ABC_membrane"/>
    <property type="match status" value="1"/>
</dbReference>
<dbReference type="InterPro" id="IPR003439">
    <property type="entry name" value="ABC_transporter-like_ATP-bd"/>
</dbReference>
<dbReference type="InterPro" id="IPR014216">
    <property type="entry name" value="ABC_transptr_CydD"/>
</dbReference>
<evidence type="ECO:0000313" key="10">
    <source>
        <dbReference type="EMBL" id="GHG83535.1"/>
    </source>
</evidence>
<protein>
    <submittedName>
        <fullName evidence="10">Thiol reductant ABC exporter subunit CydD</fullName>
    </submittedName>
</protein>
<dbReference type="GO" id="GO:0042883">
    <property type="term" value="P:cysteine transport"/>
    <property type="evidence" value="ECO:0007669"/>
    <property type="project" value="InterPro"/>
</dbReference>
<sequence length="559" mass="58675">MSRNIGAELHMPAKPSARQLITAAPKRLLRQSSYWALISGALWPVQAGIIAWVIAQWATGHLGTGAWAAAGAFAALGIGRGWADRMGARRAFAAADQVIAEQRRLLLDRETLRMDGRASSADLAALLSEKLAMVSPYISRYTPAMSRTAVLPTLYLACTFYVSWIAGLILVVAGPLIPVFMALVGMAAKEASERQMAQIGDMNALLIDRIAALPDILLLNAADRSRADFADKAEGLRKRTMAVLRVAFLSSTVLELFAAIGVAMVAVYTGFSLLGEITIGAWATPLTLGEGVFILLLAPEFFQPLRDLASAWHDKASADAVSAELQALEAAETPPVLGHGAPASRLEGPARLEMTGVSLTRGGVSRALPDLAVEPGESVALKGPSGVGKSTMLDLAAGLLRPESGEIRVAGQPLDDETADGWRARLAFVPQSVHVPDVTLRDFLDPHRSGADMTVALARARATGIVDALPEGLETRLGETGAGVSGGEARRLLLARAFLSGAEVILADEPTADLDRATAAEITAALADLRASGCTVIVATHDPVLCAAMDRVVELEGAA</sequence>
<dbReference type="SMART" id="SM00382">
    <property type="entry name" value="AAA"/>
    <property type="match status" value="1"/>
</dbReference>
<dbReference type="InterPro" id="IPR027417">
    <property type="entry name" value="P-loop_NTPase"/>
</dbReference>
<dbReference type="GO" id="GO:0005886">
    <property type="term" value="C:plasma membrane"/>
    <property type="evidence" value="ECO:0007669"/>
    <property type="project" value="UniProtKB-SubCell"/>
</dbReference>
<feature type="domain" description="ABC transmembrane type-1" evidence="9">
    <location>
        <begin position="36"/>
        <end position="317"/>
    </location>
</feature>
<feature type="transmembrane region" description="Helical" evidence="7">
    <location>
        <begin position="168"/>
        <end position="188"/>
    </location>
</feature>
<dbReference type="GO" id="GO:0005524">
    <property type="term" value="F:ATP binding"/>
    <property type="evidence" value="ECO:0007669"/>
    <property type="project" value="UniProtKB-KW"/>
</dbReference>
<feature type="transmembrane region" description="Helical" evidence="7">
    <location>
        <begin position="34"/>
        <end position="58"/>
    </location>
</feature>
<evidence type="ECO:0000256" key="1">
    <source>
        <dbReference type="ARBA" id="ARBA00004651"/>
    </source>
</evidence>
<dbReference type="AlphaFoldDB" id="A0A8J3MDJ9"/>
<keyword evidence="2 7" id="KW-0812">Transmembrane</keyword>
<comment type="subcellular location">
    <subcellularLocation>
        <location evidence="1">Cell membrane</location>
        <topology evidence="1">Multi-pass membrane protein</topology>
    </subcellularLocation>
</comment>
<keyword evidence="4" id="KW-0067">ATP-binding</keyword>
<dbReference type="NCBIfam" id="TIGR02857">
    <property type="entry name" value="CydD"/>
    <property type="match status" value="1"/>
</dbReference>
<evidence type="ECO:0000256" key="3">
    <source>
        <dbReference type="ARBA" id="ARBA00022741"/>
    </source>
</evidence>
<dbReference type="PANTHER" id="PTHR24221:SF654">
    <property type="entry name" value="ATP-BINDING CASSETTE SUB-FAMILY B MEMBER 6"/>
    <property type="match status" value="1"/>
</dbReference>
<dbReference type="InterPro" id="IPR003593">
    <property type="entry name" value="AAA+_ATPase"/>
</dbReference>
<dbReference type="PROSITE" id="PS50929">
    <property type="entry name" value="ABC_TM1F"/>
    <property type="match status" value="1"/>
</dbReference>
<dbReference type="SUPFAM" id="SSF52540">
    <property type="entry name" value="P-loop containing nucleoside triphosphate hydrolases"/>
    <property type="match status" value="1"/>
</dbReference>
<dbReference type="Pfam" id="PF00005">
    <property type="entry name" value="ABC_tran"/>
    <property type="match status" value="1"/>
</dbReference>
<dbReference type="SUPFAM" id="SSF90123">
    <property type="entry name" value="ABC transporter transmembrane region"/>
    <property type="match status" value="1"/>
</dbReference>
<evidence type="ECO:0000313" key="11">
    <source>
        <dbReference type="Proteomes" id="UP000611500"/>
    </source>
</evidence>
<evidence type="ECO:0000259" key="8">
    <source>
        <dbReference type="PROSITE" id="PS50893"/>
    </source>
</evidence>
<feature type="transmembrane region" description="Helical" evidence="7">
    <location>
        <begin position="246"/>
        <end position="271"/>
    </location>
</feature>
<evidence type="ECO:0000256" key="4">
    <source>
        <dbReference type="ARBA" id="ARBA00022840"/>
    </source>
</evidence>
<reference evidence="10" key="2">
    <citation type="submission" date="2020-09" db="EMBL/GenBank/DDBJ databases">
        <authorList>
            <person name="Sun Q."/>
            <person name="Zhou Y."/>
        </authorList>
    </citation>
    <scope>NUCLEOTIDE SEQUENCE</scope>
    <source>
        <strain evidence="10">CGMCC 1.7081</strain>
    </source>
</reference>
<evidence type="ECO:0000256" key="6">
    <source>
        <dbReference type="ARBA" id="ARBA00023136"/>
    </source>
</evidence>
<keyword evidence="5 7" id="KW-1133">Transmembrane helix</keyword>
<feature type="transmembrane region" description="Helical" evidence="7">
    <location>
        <begin position="144"/>
        <end position="162"/>
    </location>
</feature>
<organism evidence="10 11">
    <name type="scientific">Pseudodonghicola xiamenensis</name>
    <dbReference type="NCBI Taxonomy" id="337702"/>
    <lineage>
        <taxon>Bacteria</taxon>
        <taxon>Pseudomonadati</taxon>
        <taxon>Pseudomonadota</taxon>
        <taxon>Alphaproteobacteria</taxon>
        <taxon>Rhodobacterales</taxon>
        <taxon>Paracoccaceae</taxon>
        <taxon>Pseudodonghicola</taxon>
    </lineage>
</organism>
<keyword evidence="11" id="KW-1185">Reference proteome</keyword>
<dbReference type="PROSITE" id="PS00211">
    <property type="entry name" value="ABC_TRANSPORTER_1"/>
    <property type="match status" value="1"/>
</dbReference>
<evidence type="ECO:0000256" key="5">
    <source>
        <dbReference type="ARBA" id="ARBA00022989"/>
    </source>
</evidence>
<name>A0A8J3MDJ9_9RHOB</name>
<dbReference type="PROSITE" id="PS50893">
    <property type="entry name" value="ABC_TRANSPORTER_2"/>
    <property type="match status" value="1"/>
</dbReference>
<feature type="transmembrane region" description="Helical" evidence="7">
    <location>
        <begin position="64"/>
        <end position="83"/>
    </location>
</feature>
<keyword evidence="3" id="KW-0547">Nucleotide-binding</keyword>
<reference evidence="10" key="1">
    <citation type="journal article" date="2014" name="Int. J. Syst. Evol. Microbiol.">
        <title>Complete genome sequence of Corynebacterium casei LMG S-19264T (=DSM 44701T), isolated from a smear-ripened cheese.</title>
        <authorList>
            <consortium name="US DOE Joint Genome Institute (JGI-PGF)"/>
            <person name="Walter F."/>
            <person name="Albersmeier A."/>
            <person name="Kalinowski J."/>
            <person name="Ruckert C."/>
        </authorList>
    </citation>
    <scope>NUCLEOTIDE SEQUENCE</scope>
    <source>
        <strain evidence="10">CGMCC 1.7081</strain>
    </source>
</reference>
<dbReference type="GO" id="GO:0140359">
    <property type="term" value="F:ABC-type transporter activity"/>
    <property type="evidence" value="ECO:0007669"/>
    <property type="project" value="InterPro"/>
</dbReference>
<dbReference type="PANTHER" id="PTHR24221">
    <property type="entry name" value="ATP-BINDING CASSETTE SUB-FAMILY B"/>
    <property type="match status" value="1"/>
</dbReference>
<dbReference type="Gene3D" id="3.40.50.300">
    <property type="entry name" value="P-loop containing nucleotide triphosphate hydrolases"/>
    <property type="match status" value="1"/>
</dbReference>
<dbReference type="InterPro" id="IPR017871">
    <property type="entry name" value="ABC_transporter-like_CS"/>
</dbReference>
<dbReference type="InterPro" id="IPR011527">
    <property type="entry name" value="ABC1_TM_dom"/>
</dbReference>
<keyword evidence="6 7" id="KW-0472">Membrane</keyword>
<evidence type="ECO:0000259" key="9">
    <source>
        <dbReference type="PROSITE" id="PS50929"/>
    </source>
</evidence>
<accession>A0A8J3MDJ9</accession>
<dbReference type="InterPro" id="IPR039421">
    <property type="entry name" value="Type_1_exporter"/>
</dbReference>
<feature type="domain" description="ABC transporter" evidence="8">
    <location>
        <begin position="350"/>
        <end position="559"/>
    </location>
</feature>
<evidence type="ECO:0000256" key="7">
    <source>
        <dbReference type="SAM" id="Phobius"/>
    </source>
</evidence>
<dbReference type="GO" id="GO:0016887">
    <property type="term" value="F:ATP hydrolysis activity"/>
    <property type="evidence" value="ECO:0007669"/>
    <property type="project" value="InterPro"/>
</dbReference>
<dbReference type="InterPro" id="IPR036640">
    <property type="entry name" value="ABC1_TM_sf"/>
</dbReference>
<dbReference type="CDD" id="cd18584">
    <property type="entry name" value="ABC_6TM_AarD_CydD"/>
    <property type="match status" value="1"/>
</dbReference>
<evidence type="ECO:0000256" key="2">
    <source>
        <dbReference type="ARBA" id="ARBA00022692"/>
    </source>
</evidence>
<proteinExistence type="predicted"/>
<gene>
    <name evidence="10" type="primary">cydD</name>
    <name evidence="10" type="ORF">GCM10010961_09010</name>
</gene>
<comment type="caution">
    <text evidence="10">The sequence shown here is derived from an EMBL/GenBank/DDBJ whole genome shotgun (WGS) entry which is preliminary data.</text>
</comment>
<dbReference type="Proteomes" id="UP000611500">
    <property type="component" value="Unassembled WGS sequence"/>
</dbReference>
<dbReference type="EMBL" id="BNAP01000002">
    <property type="protein sequence ID" value="GHG83535.1"/>
    <property type="molecule type" value="Genomic_DNA"/>
</dbReference>
<dbReference type="Gene3D" id="1.20.1560.10">
    <property type="entry name" value="ABC transporter type 1, transmembrane domain"/>
    <property type="match status" value="1"/>
</dbReference>